<keyword evidence="3" id="KW-0813">Transport</keyword>
<sequence length="104" mass="11299">MAVISVVGKDNFVSEVSAGVSLVDFYADWCGPCKMLAPVLDEIAEELADVKVIKVNVDQNQDLAAEYRVQGVPTIVIMKDGQLVERAVGFQPKGNLVNLVNKHK</sequence>
<name>A0A1E5L3E5_9FIRM</name>
<dbReference type="CDD" id="cd02947">
    <property type="entry name" value="TRX_family"/>
    <property type="match status" value="1"/>
</dbReference>
<evidence type="ECO:0000256" key="7">
    <source>
        <dbReference type="NCBIfam" id="TIGR01068"/>
    </source>
</evidence>
<feature type="domain" description="Thioredoxin" evidence="11">
    <location>
        <begin position="1"/>
        <end position="104"/>
    </location>
</feature>
<dbReference type="RefSeq" id="WP_069703085.1">
    <property type="nucleotide sequence ID" value="NZ_MJAT01000037.1"/>
</dbReference>
<dbReference type="GO" id="GO:0005737">
    <property type="term" value="C:cytoplasm"/>
    <property type="evidence" value="ECO:0007669"/>
    <property type="project" value="TreeGrafter"/>
</dbReference>
<dbReference type="OrthoDB" id="9790390at2"/>
<feature type="site" description="Contributes to redox potential value" evidence="9">
    <location>
        <position position="31"/>
    </location>
</feature>
<keyword evidence="5 10" id="KW-1015">Disulfide bond</keyword>
<dbReference type="InterPro" id="IPR013766">
    <property type="entry name" value="Thioredoxin_domain"/>
</dbReference>
<dbReference type="PIRSF" id="PIRSF000077">
    <property type="entry name" value="Thioredoxin"/>
    <property type="match status" value="1"/>
</dbReference>
<dbReference type="InterPro" id="IPR017937">
    <property type="entry name" value="Thioredoxin_CS"/>
</dbReference>
<accession>A0A1E5L3E5</accession>
<evidence type="ECO:0000256" key="4">
    <source>
        <dbReference type="ARBA" id="ARBA00022982"/>
    </source>
</evidence>
<reference evidence="12 13" key="1">
    <citation type="submission" date="2016-09" db="EMBL/GenBank/DDBJ databases">
        <title>Desulfuribacillus arsenicus sp. nov., an obligately anaerobic, dissimilatory arsenic- and antimonate-reducing bacterium isolated from anoxic sediments.</title>
        <authorList>
            <person name="Abin C.A."/>
            <person name="Hollibaugh J.T."/>
        </authorList>
    </citation>
    <scope>NUCLEOTIDE SEQUENCE [LARGE SCALE GENOMIC DNA]</scope>
    <source>
        <strain evidence="12 13">MLFW-2</strain>
    </source>
</reference>
<gene>
    <name evidence="12" type="ORF">BHU72_09200</name>
</gene>
<dbReference type="AlphaFoldDB" id="A0A1E5L3E5"/>
<evidence type="ECO:0000256" key="2">
    <source>
        <dbReference type="ARBA" id="ARBA00020570"/>
    </source>
</evidence>
<evidence type="ECO:0000259" key="11">
    <source>
        <dbReference type="PROSITE" id="PS51352"/>
    </source>
</evidence>
<evidence type="ECO:0000256" key="3">
    <source>
        <dbReference type="ARBA" id="ARBA00022448"/>
    </source>
</evidence>
<protein>
    <recommendedName>
        <fullName evidence="2 7">Thioredoxin</fullName>
    </recommendedName>
</protein>
<dbReference type="SUPFAM" id="SSF52833">
    <property type="entry name" value="Thioredoxin-like"/>
    <property type="match status" value="1"/>
</dbReference>
<evidence type="ECO:0000313" key="12">
    <source>
        <dbReference type="EMBL" id="OEH84658.1"/>
    </source>
</evidence>
<evidence type="ECO:0000256" key="8">
    <source>
        <dbReference type="PIRNR" id="PIRNR000077"/>
    </source>
</evidence>
<dbReference type="PROSITE" id="PS00194">
    <property type="entry name" value="THIOREDOXIN_1"/>
    <property type="match status" value="1"/>
</dbReference>
<comment type="caution">
    <text evidence="12">The sequence shown here is derived from an EMBL/GenBank/DDBJ whole genome shotgun (WGS) entry which is preliminary data.</text>
</comment>
<dbReference type="Gene3D" id="3.40.30.10">
    <property type="entry name" value="Glutaredoxin"/>
    <property type="match status" value="1"/>
</dbReference>
<dbReference type="EMBL" id="MJAT01000037">
    <property type="protein sequence ID" value="OEH84658.1"/>
    <property type="molecule type" value="Genomic_DNA"/>
</dbReference>
<evidence type="ECO:0000313" key="13">
    <source>
        <dbReference type="Proteomes" id="UP000095255"/>
    </source>
</evidence>
<feature type="disulfide bond" description="Redox-active" evidence="10">
    <location>
        <begin position="30"/>
        <end position="33"/>
    </location>
</feature>
<feature type="site" description="Deprotonates C-terminal active site Cys" evidence="9">
    <location>
        <position position="24"/>
    </location>
</feature>
<dbReference type="FunFam" id="3.40.30.10:FF:000001">
    <property type="entry name" value="Thioredoxin"/>
    <property type="match status" value="1"/>
</dbReference>
<comment type="similarity">
    <text evidence="1 8">Belongs to the thioredoxin family.</text>
</comment>
<evidence type="ECO:0000256" key="5">
    <source>
        <dbReference type="ARBA" id="ARBA00023157"/>
    </source>
</evidence>
<dbReference type="STRING" id="1390249.BHU72_09200"/>
<dbReference type="NCBIfam" id="TIGR01068">
    <property type="entry name" value="thioredoxin"/>
    <property type="match status" value="1"/>
</dbReference>
<dbReference type="Pfam" id="PF00085">
    <property type="entry name" value="Thioredoxin"/>
    <property type="match status" value="1"/>
</dbReference>
<evidence type="ECO:0000256" key="10">
    <source>
        <dbReference type="PIRSR" id="PIRSR000077-4"/>
    </source>
</evidence>
<dbReference type="PRINTS" id="PR00421">
    <property type="entry name" value="THIOREDOXIN"/>
</dbReference>
<dbReference type="InterPro" id="IPR036249">
    <property type="entry name" value="Thioredoxin-like_sf"/>
</dbReference>
<dbReference type="PROSITE" id="PS51352">
    <property type="entry name" value="THIOREDOXIN_2"/>
    <property type="match status" value="1"/>
</dbReference>
<keyword evidence="13" id="KW-1185">Reference proteome</keyword>
<evidence type="ECO:0000256" key="1">
    <source>
        <dbReference type="ARBA" id="ARBA00008987"/>
    </source>
</evidence>
<keyword evidence="6 10" id="KW-0676">Redox-active center</keyword>
<evidence type="ECO:0000256" key="6">
    <source>
        <dbReference type="ARBA" id="ARBA00023284"/>
    </source>
</evidence>
<feature type="active site" description="Nucleophile" evidence="9">
    <location>
        <position position="30"/>
    </location>
</feature>
<dbReference type="InterPro" id="IPR005746">
    <property type="entry name" value="Thioredoxin"/>
</dbReference>
<keyword evidence="4" id="KW-0249">Electron transport</keyword>
<dbReference type="PANTHER" id="PTHR45663">
    <property type="entry name" value="GEO12009P1"/>
    <property type="match status" value="1"/>
</dbReference>
<feature type="active site" description="Nucleophile" evidence="9">
    <location>
        <position position="33"/>
    </location>
</feature>
<dbReference type="GO" id="GO:0015035">
    <property type="term" value="F:protein-disulfide reductase activity"/>
    <property type="evidence" value="ECO:0007669"/>
    <property type="project" value="UniProtKB-UniRule"/>
</dbReference>
<feature type="site" description="Contributes to redox potential value" evidence="9">
    <location>
        <position position="32"/>
    </location>
</feature>
<proteinExistence type="inferred from homology"/>
<evidence type="ECO:0000256" key="9">
    <source>
        <dbReference type="PIRSR" id="PIRSR000077-1"/>
    </source>
</evidence>
<organism evidence="12 13">
    <name type="scientific">Desulfuribacillus stibiiarsenatis</name>
    <dbReference type="NCBI Taxonomy" id="1390249"/>
    <lineage>
        <taxon>Bacteria</taxon>
        <taxon>Bacillati</taxon>
        <taxon>Bacillota</taxon>
        <taxon>Desulfuribacillia</taxon>
        <taxon>Desulfuribacillales</taxon>
        <taxon>Desulfuribacillaceae</taxon>
        <taxon>Desulfuribacillus</taxon>
    </lineage>
</organism>
<dbReference type="PANTHER" id="PTHR45663:SF11">
    <property type="entry name" value="GEO12009P1"/>
    <property type="match status" value="1"/>
</dbReference>
<dbReference type="Proteomes" id="UP000095255">
    <property type="component" value="Unassembled WGS sequence"/>
</dbReference>